<dbReference type="Pfam" id="PF23238">
    <property type="entry name" value="DUF7068"/>
    <property type="match status" value="1"/>
</dbReference>
<evidence type="ECO:0000256" key="1">
    <source>
        <dbReference type="SAM" id="MobiDB-lite"/>
    </source>
</evidence>
<evidence type="ECO:0000313" key="4">
    <source>
        <dbReference type="Proteomes" id="UP000738349"/>
    </source>
</evidence>
<dbReference type="InterPro" id="IPR027417">
    <property type="entry name" value="P-loop_NTPase"/>
</dbReference>
<proteinExistence type="predicted"/>
<dbReference type="Gene3D" id="3.30.460.10">
    <property type="entry name" value="Beta Polymerase, domain 2"/>
    <property type="match status" value="1"/>
</dbReference>
<evidence type="ECO:0000259" key="2">
    <source>
        <dbReference type="PROSITE" id="PS50837"/>
    </source>
</evidence>
<dbReference type="PANTHER" id="PTHR46844:SF1">
    <property type="entry name" value="SLR5058 PROTEIN"/>
    <property type="match status" value="1"/>
</dbReference>
<dbReference type="PROSITE" id="PS50837">
    <property type="entry name" value="NACHT"/>
    <property type="match status" value="1"/>
</dbReference>
<dbReference type="Gene3D" id="1.25.10.10">
    <property type="entry name" value="Leucine-rich Repeat Variant"/>
    <property type="match status" value="2"/>
</dbReference>
<accession>A0A9P9JNH8</accession>
<dbReference type="InterPro" id="IPR043519">
    <property type="entry name" value="NT_sf"/>
</dbReference>
<comment type="caution">
    <text evidence="3">The sequence shown here is derived from an EMBL/GenBank/DDBJ whole genome shotgun (WGS) entry which is preliminary data.</text>
</comment>
<dbReference type="InterPro" id="IPR016024">
    <property type="entry name" value="ARM-type_fold"/>
</dbReference>
<gene>
    <name evidence="3" type="ORF">EDB81DRAFT_771952</name>
</gene>
<dbReference type="Pfam" id="PF05729">
    <property type="entry name" value="NACHT"/>
    <property type="match status" value="1"/>
</dbReference>
<dbReference type="SUPFAM" id="SSF52540">
    <property type="entry name" value="P-loop containing nucleoside triphosphate hydrolases"/>
    <property type="match status" value="1"/>
</dbReference>
<dbReference type="Proteomes" id="UP000738349">
    <property type="component" value="Unassembled WGS sequence"/>
</dbReference>
<name>A0A9P9JNH8_9HYPO</name>
<dbReference type="SMART" id="SM00954">
    <property type="entry name" value="RelA_SpoT"/>
    <property type="match status" value="1"/>
</dbReference>
<protein>
    <recommendedName>
        <fullName evidence="2">NACHT domain-containing protein</fullName>
    </recommendedName>
</protein>
<keyword evidence="4" id="KW-1185">Reference proteome</keyword>
<dbReference type="InterPro" id="IPR007111">
    <property type="entry name" value="NACHT_NTPase"/>
</dbReference>
<dbReference type="SMART" id="SM00567">
    <property type="entry name" value="EZ_HEAT"/>
    <property type="match status" value="5"/>
</dbReference>
<dbReference type="OrthoDB" id="427518at2759"/>
<dbReference type="SUPFAM" id="SSF81301">
    <property type="entry name" value="Nucleotidyltransferase"/>
    <property type="match status" value="1"/>
</dbReference>
<dbReference type="GO" id="GO:0015969">
    <property type="term" value="P:guanosine tetraphosphate metabolic process"/>
    <property type="evidence" value="ECO:0007669"/>
    <property type="project" value="InterPro"/>
</dbReference>
<feature type="domain" description="NACHT" evidence="2">
    <location>
        <begin position="450"/>
        <end position="586"/>
    </location>
</feature>
<dbReference type="PANTHER" id="PTHR46844">
    <property type="entry name" value="SLR5058 PROTEIN"/>
    <property type="match status" value="1"/>
</dbReference>
<dbReference type="Pfam" id="PF04607">
    <property type="entry name" value="RelA_SpoT"/>
    <property type="match status" value="1"/>
</dbReference>
<sequence>MDSQSLPHIPSSRGDASNASLQEKIACTIREARQGEPPKDVFIKDVWPILEVDYKTMVRELVEFCKNKLREKRITCNVTGRAKSRDSISESLHRREKHLMEQQNKQYESLRDILNDIHDLAGIRIVVDFPSDIDNVSSFIQETFRQVKEPNVFSPDRRVSDVWQPLFGAYKTCNYRVEVKLGTEGALSQYCGVMFEIQLTDLSESLYNRFAHPFLYKKSSDQLDRQDEIVVDMSHGIALLYSLCLVYMQDRLESSASYIDEKDKLLGAMRQAEAEGNLDALLQTMPEVPGSDVENHTVASADRSLKRRPSFRGTVPIRVLTKALETSEEGCNSADALWALLINKFRGPECEDDRHVADADAWIRDKHYNTGRLKIERLSGDLLSMDQCYINLAIVEQPGGMAGRSDTAQPSPFSLLARQKVETPEKTIQVELATIFNQRKGCDGRMIQPRRILIRGRAGVGKTTLCKKMVYDFTCDPQTRLHRSWTELFDRLLWVPLRHLKGRSAAGYNYEDLFHHEYFSRQGHDHGRRLAKALWRTVDTHSDRTLFILDGLDEIYDDLAREDDMSRFLTDLLNQRNVIITSRPNASFPALRDLDLELETIGFYPDQVQAYLEADPKIKPRANEVQSFLRDHWLLQGLVRIPIQLDALCYTWDDFDPGTAPDTMTHIYQAIERRLWKKDAVRLDKMCKGHARSARPTEIERRVKTEIALLESLAFNGLHSDVIDFTPAHRDEIVDMFPLSDLPLDEALARVSFLRTSDSSSKVKDRNYHFIHLTFQEYFAARYFIQQWTSGEQLSVLKLSSRQERSRVTKINAEEFLRKEKYNARYGIFWRFVAGLLHANSDEGQLCRFFRTIEEQPRDLLGPVHQRLVMHCLSEVVPSQEIPEFITGLQEQLNQWLVFEYTLLGRSNLARELEFPDQILEAVLRDKSEDGFSGGLKRAVLDVFRYHRKTLPEPALDALVALLKDTDSKMRRIVAEALGRQSALSEPALEALVAILKDADSGVRRAAAEALSWQSALSEPALNALVALLKDADWRPQYAAAKVLGSQSALSEPVLDALVALLKDTDLGVRRAAAEALGQQSALSEPALEALVALLKDADSDVRCAAAEALSWQSALSEPALNALMALLKDADWGPRHVAAEALGSQSALPALSDERFCSFLLIMDSQSFNNLYSVWLKRSFSDHLIWYIEGKKCRLNVPEGGRDVPFNQLIHQLKSAVQKAQVSLKVPEDSILKDV</sequence>
<dbReference type="EMBL" id="JAGMUV010000001">
    <property type="protein sequence ID" value="KAH7176129.1"/>
    <property type="molecule type" value="Genomic_DNA"/>
</dbReference>
<dbReference type="InterPro" id="IPR011989">
    <property type="entry name" value="ARM-like"/>
</dbReference>
<organism evidence="3 4">
    <name type="scientific">Dactylonectria macrodidyma</name>
    <dbReference type="NCBI Taxonomy" id="307937"/>
    <lineage>
        <taxon>Eukaryota</taxon>
        <taxon>Fungi</taxon>
        <taxon>Dikarya</taxon>
        <taxon>Ascomycota</taxon>
        <taxon>Pezizomycotina</taxon>
        <taxon>Sordariomycetes</taxon>
        <taxon>Hypocreomycetidae</taxon>
        <taxon>Hypocreales</taxon>
        <taxon>Nectriaceae</taxon>
        <taxon>Dactylonectria</taxon>
    </lineage>
</organism>
<dbReference type="InterPro" id="IPR004155">
    <property type="entry name" value="PBS_lyase_HEAT"/>
</dbReference>
<dbReference type="Gene3D" id="3.40.50.300">
    <property type="entry name" value="P-loop containing nucleotide triphosphate hydrolases"/>
    <property type="match status" value="1"/>
</dbReference>
<dbReference type="AlphaFoldDB" id="A0A9P9JNH8"/>
<dbReference type="CDD" id="cd05399">
    <property type="entry name" value="NT_Rel-Spo_like"/>
    <property type="match status" value="1"/>
</dbReference>
<dbReference type="InterPro" id="IPR055496">
    <property type="entry name" value="DUF7068"/>
</dbReference>
<dbReference type="Pfam" id="PF13646">
    <property type="entry name" value="HEAT_2"/>
    <property type="match status" value="2"/>
</dbReference>
<dbReference type="SUPFAM" id="SSF48371">
    <property type="entry name" value="ARM repeat"/>
    <property type="match status" value="1"/>
</dbReference>
<evidence type="ECO:0000313" key="3">
    <source>
        <dbReference type="EMBL" id="KAH7176129.1"/>
    </source>
</evidence>
<feature type="region of interest" description="Disordered" evidence="1">
    <location>
        <begin position="1"/>
        <end position="20"/>
    </location>
</feature>
<dbReference type="InterPro" id="IPR007685">
    <property type="entry name" value="RelA_SpoT"/>
</dbReference>
<reference evidence="3" key="1">
    <citation type="journal article" date="2021" name="Nat. Commun.">
        <title>Genetic determinants of endophytism in the Arabidopsis root mycobiome.</title>
        <authorList>
            <person name="Mesny F."/>
            <person name="Miyauchi S."/>
            <person name="Thiergart T."/>
            <person name="Pickel B."/>
            <person name="Atanasova L."/>
            <person name="Karlsson M."/>
            <person name="Huettel B."/>
            <person name="Barry K.W."/>
            <person name="Haridas S."/>
            <person name="Chen C."/>
            <person name="Bauer D."/>
            <person name="Andreopoulos W."/>
            <person name="Pangilinan J."/>
            <person name="LaButti K."/>
            <person name="Riley R."/>
            <person name="Lipzen A."/>
            <person name="Clum A."/>
            <person name="Drula E."/>
            <person name="Henrissat B."/>
            <person name="Kohler A."/>
            <person name="Grigoriev I.V."/>
            <person name="Martin F.M."/>
            <person name="Hacquard S."/>
        </authorList>
    </citation>
    <scope>NUCLEOTIDE SEQUENCE</scope>
    <source>
        <strain evidence="3">MPI-CAGE-AT-0147</strain>
    </source>
</reference>